<feature type="signal peptide" evidence="2">
    <location>
        <begin position="1"/>
        <end position="21"/>
    </location>
</feature>
<comment type="caution">
    <text evidence="3">The sequence shown here is derived from an EMBL/GenBank/DDBJ whole genome shotgun (WGS) entry which is preliminary data.</text>
</comment>
<protein>
    <submittedName>
        <fullName evidence="3">Uncharacterized protein</fullName>
    </submittedName>
</protein>
<feature type="region of interest" description="Disordered" evidence="1">
    <location>
        <begin position="96"/>
        <end position="147"/>
    </location>
</feature>
<reference evidence="3 4" key="1">
    <citation type="submission" date="2019-07" db="EMBL/GenBank/DDBJ databases">
        <title>Whole genome shotgun sequence of Methylobacterium gnaphalii NBRC 107716.</title>
        <authorList>
            <person name="Hosoyama A."/>
            <person name="Uohara A."/>
            <person name="Ohji S."/>
            <person name="Ichikawa N."/>
        </authorList>
    </citation>
    <scope>NUCLEOTIDE SEQUENCE [LARGE SCALE GENOMIC DNA]</scope>
    <source>
        <strain evidence="3 4">NBRC 107716</strain>
    </source>
</reference>
<evidence type="ECO:0000256" key="2">
    <source>
        <dbReference type="SAM" id="SignalP"/>
    </source>
</evidence>
<dbReference type="EMBL" id="BJZV01000008">
    <property type="protein sequence ID" value="GEP09976.1"/>
    <property type="molecule type" value="Genomic_DNA"/>
</dbReference>
<name>A0A512JJ45_9HYPH</name>
<sequence>MIHLKSTLAISAIMLTGLVAASPFPYSSDRDTVKPRSTVSIQPVAAAEAAPMPAATVVWTDPPVKAAPPVEQPATLASAPAAIEPATIAPAPVRRIANQAKAEQPRHRKVARAATRQRQVAMRQTGSQKARTAETQVAAGTATATSSRIDPIGDILRGLGFGKQG</sequence>
<evidence type="ECO:0000313" key="4">
    <source>
        <dbReference type="Proteomes" id="UP000321750"/>
    </source>
</evidence>
<dbReference type="Proteomes" id="UP000321750">
    <property type="component" value="Unassembled WGS sequence"/>
</dbReference>
<feature type="chain" id="PRO_5022015284" evidence="2">
    <location>
        <begin position="22"/>
        <end position="165"/>
    </location>
</feature>
<organism evidence="3 4">
    <name type="scientific">Methylobacterium gnaphalii</name>
    <dbReference type="NCBI Taxonomy" id="1010610"/>
    <lineage>
        <taxon>Bacteria</taxon>
        <taxon>Pseudomonadati</taxon>
        <taxon>Pseudomonadota</taxon>
        <taxon>Alphaproteobacteria</taxon>
        <taxon>Hyphomicrobiales</taxon>
        <taxon>Methylobacteriaceae</taxon>
        <taxon>Methylobacterium</taxon>
    </lineage>
</organism>
<evidence type="ECO:0000256" key="1">
    <source>
        <dbReference type="SAM" id="MobiDB-lite"/>
    </source>
</evidence>
<feature type="compositionally biased region" description="Low complexity" evidence="1">
    <location>
        <begin position="112"/>
        <end position="125"/>
    </location>
</feature>
<gene>
    <name evidence="3" type="ORF">MGN01_18210</name>
</gene>
<accession>A0A512JJ45</accession>
<proteinExistence type="predicted"/>
<dbReference type="AlphaFoldDB" id="A0A512JJ45"/>
<evidence type="ECO:0000313" key="3">
    <source>
        <dbReference type="EMBL" id="GEP09976.1"/>
    </source>
</evidence>
<keyword evidence="4" id="KW-1185">Reference proteome</keyword>
<keyword evidence="2" id="KW-0732">Signal</keyword>
<feature type="compositionally biased region" description="Polar residues" evidence="1">
    <location>
        <begin position="126"/>
        <end position="135"/>
    </location>
</feature>